<reference evidence="17 18" key="1">
    <citation type="journal article" date="2023" name="G3 (Bethesda)">
        <title>A chromosome-length genome assembly and annotation of blackberry (Rubus argutus, cv. 'Hillquist').</title>
        <authorList>
            <person name="Bruna T."/>
            <person name="Aryal R."/>
            <person name="Dudchenko O."/>
            <person name="Sargent D.J."/>
            <person name="Mead D."/>
            <person name="Buti M."/>
            <person name="Cavallini A."/>
            <person name="Hytonen T."/>
            <person name="Andres J."/>
            <person name="Pham M."/>
            <person name="Weisz D."/>
            <person name="Mascagni F."/>
            <person name="Usai G."/>
            <person name="Natali L."/>
            <person name="Bassil N."/>
            <person name="Fernandez G.E."/>
            <person name="Lomsadze A."/>
            <person name="Armour M."/>
            <person name="Olukolu B."/>
            <person name="Poorten T."/>
            <person name="Britton C."/>
            <person name="Davik J."/>
            <person name="Ashrafi H."/>
            <person name="Aiden E.L."/>
            <person name="Borodovsky M."/>
            <person name="Worthington M."/>
        </authorList>
    </citation>
    <scope>NUCLEOTIDE SEQUENCE [LARGE SCALE GENOMIC DNA]</scope>
    <source>
        <strain evidence="17">PI 553951</strain>
    </source>
</reference>
<evidence type="ECO:0000256" key="10">
    <source>
        <dbReference type="ARBA" id="ARBA00023008"/>
    </source>
</evidence>
<evidence type="ECO:0000256" key="2">
    <source>
        <dbReference type="ARBA" id="ARBA00004271"/>
    </source>
</evidence>
<evidence type="ECO:0000259" key="15">
    <source>
        <dbReference type="Pfam" id="PF07731"/>
    </source>
</evidence>
<keyword evidence="8 13" id="KW-0677">Repeat</keyword>
<dbReference type="FunFam" id="2.60.40.420:FF:000049">
    <property type="entry name" value="Laccase"/>
    <property type="match status" value="1"/>
</dbReference>
<keyword evidence="6 13" id="KW-0964">Secreted</keyword>
<name>A0AAW1Y1K3_RUBAR</name>
<gene>
    <name evidence="17" type="ORF">M0R45_007748</name>
</gene>
<proteinExistence type="inferred from homology"/>
<dbReference type="EMBL" id="JBEDUW010000002">
    <property type="protein sequence ID" value="KAK9942059.1"/>
    <property type="molecule type" value="Genomic_DNA"/>
</dbReference>
<dbReference type="InterPro" id="IPR011707">
    <property type="entry name" value="Cu-oxidase-like_N"/>
</dbReference>
<dbReference type="InterPro" id="IPR008972">
    <property type="entry name" value="Cupredoxin"/>
</dbReference>
<comment type="function">
    <text evidence="13">Lignin degradation and detoxification of lignin-derived products.</text>
</comment>
<keyword evidence="10 13" id="KW-0186">Copper</keyword>
<dbReference type="InterPro" id="IPR034288">
    <property type="entry name" value="CuRO_1_LCC"/>
</dbReference>
<evidence type="ECO:0000256" key="11">
    <source>
        <dbReference type="ARBA" id="ARBA00023180"/>
    </source>
</evidence>
<comment type="similarity">
    <text evidence="3 13">Belongs to the multicopper oxidase family.</text>
</comment>
<evidence type="ECO:0000313" key="17">
    <source>
        <dbReference type="EMBL" id="KAK9942059.1"/>
    </source>
</evidence>
<sequence length="515" mass="57361">MLVKEATYTRLCSTKKILTVNGKFPGPILRAYKGDTIYVNVHNGGRYNITIHWHGVKQPRNPWSDGPEYITQCPIQPGGSFNQKIIFSTEEGTIWWHAHSDWSRATVHGAIFVYPKPGTSYPFPKPHHEVPIILAEWWKKDVMEVLEEFVRTGGAPNVSDAYTINGQPGDLYPCSKSETFKLSVSQNKTYLLRIVNAVMNEILFFAVANHKLTVVATDASYTKPIETDYITISPGQSMDALLVTNQQPGRYYMAARAYSTNAQIGFDNTTTTAIVEYNTGGTTSSPLFPYLPSYNDTNAAFNFFGSLKSLAFGSTEGVPKKITTRIVSTVSINTFPCAGNQTCQGPNGTRLAASMNNISFLEPNTVDILEAYYYYINGVFKKGFPNSPPYLFNFTAQGLPLMLQTPKTGTKVKVLEYGSDMEVVFQNTNLVVGLDHPIHLHGHDFHIVGTGFGNFDEEKDPFSYNLVDPPLRNTVTVPISGWTAIRFKAINPGVWFMHCHFEQKLLPPPPHMPPC</sequence>
<dbReference type="InterPro" id="IPR034285">
    <property type="entry name" value="CuRO_2_LCC"/>
</dbReference>
<dbReference type="InterPro" id="IPR045087">
    <property type="entry name" value="Cu-oxidase_fam"/>
</dbReference>
<dbReference type="Pfam" id="PF07732">
    <property type="entry name" value="Cu-oxidase_3"/>
    <property type="match status" value="1"/>
</dbReference>
<protein>
    <recommendedName>
        <fullName evidence="4 13">Laccase</fullName>
        <ecNumber evidence="4 13">1.10.3.2</ecNumber>
    </recommendedName>
    <alternativeName>
        <fullName evidence="13">Benzenediol:oxygen oxidoreductase</fullName>
    </alternativeName>
    <alternativeName>
        <fullName evidence="13">Diphenol oxidase</fullName>
    </alternativeName>
    <alternativeName>
        <fullName evidence="13">Urishiol oxidase</fullName>
    </alternativeName>
</protein>
<evidence type="ECO:0000256" key="9">
    <source>
        <dbReference type="ARBA" id="ARBA00023002"/>
    </source>
</evidence>
<dbReference type="Gene3D" id="2.60.40.420">
    <property type="entry name" value="Cupredoxins - blue copper proteins"/>
    <property type="match status" value="3"/>
</dbReference>
<dbReference type="CDD" id="cd13875">
    <property type="entry name" value="CuRO_2_LCC_plant"/>
    <property type="match status" value="1"/>
</dbReference>
<keyword evidence="9 13" id="KW-0560">Oxidoreductase</keyword>
<organism evidence="17 18">
    <name type="scientific">Rubus argutus</name>
    <name type="common">Southern blackberry</name>
    <dbReference type="NCBI Taxonomy" id="59490"/>
    <lineage>
        <taxon>Eukaryota</taxon>
        <taxon>Viridiplantae</taxon>
        <taxon>Streptophyta</taxon>
        <taxon>Embryophyta</taxon>
        <taxon>Tracheophyta</taxon>
        <taxon>Spermatophyta</taxon>
        <taxon>Magnoliopsida</taxon>
        <taxon>eudicotyledons</taxon>
        <taxon>Gunneridae</taxon>
        <taxon>Pentapetalae</taxon>
        <taxon>rosids</taxon>
        <taxon>fabids</taxon>
        <taxon>Rosales</taxon>
        <taxon>Rosaceae</taxon>
        <taxon>Rosoideae</taxon>
        <taxon>Rosoideae incertae sedis</taxon>
        <taxon>Rubus</taxon>
    </lineage>
</organism>
<feature type="domain" description="Plastocyanin-like" evidence="15">
    <location>
        <begin position="386"/>
        <end position="503"/>
    </location>
</feature>
<dbReference type="Proteomes" id="UP001457282">
    <property type="component" value="Unassembled WGS sequence"/>
</dbReference>
<evidence type="ECO:0000256" key="7">
    <source>
        <dbReference type="ARBA" id="ARBA00022723"/>
    </source>
</evidence>
<dbReference type="InterPro" id="IPR017761">
    <property type="entry name" value="Laccase"/>
</dbReference>
<evidence type="ECO:0000256" key="13">
    <source>
        <dbReference type="RuleBase" id="RU361119"/>
    </source>
</evidence>
<keyword evidence="11" id="KW-0325">Glycoprotein</keyword>
<dbReference type="AlphaFoldDB" id="A0AAW1Y1K3"/>
<dbReference type="GO" id="GO:0052716">
    <property type="term" value="F:hydroquinone:oxygen oxidoreductase activity"/>
    <property type="evidence" value="ECO:0007669"/>
    <property type="project" value="UniProtKB-EC"/>
</dbReference>
<evidence type="ECO:0000256" key="12">
    <source>
        <dbReference type="ARBA" id="ARBA00023185"/>
    </source>
</evidence>
<evidence type="ECO:0000256" key="4">
    <source>
        <dbReference type="ARBA" id="ARBA00012297"/>
    </source>
</evidence>
<keyword evidence="7 13" id="KW-0479">Metal-binding</keyword>
<dbReference type="EC" id="1.10.3.2" evidence="4 13"/>
<evidence type="ECO:0000259" key="16">
    <source>
        <dbReference type="Pfam" id="PF07732"/>
    </source>
</evidence>
<dbReference type="GO" id="GO:0005507">
    <property type="term" value="F:copper ion binding"/>
    <property type="evidence" value="ECO:0007669"/>
    <property type="project" value="InterPro"/>
</dbReference>
<dbReference type="CDD" id="cd13849">
    <property type="entry name" value="CuRO_1_LCC_plant"/>
    <property type="match status" value="1"/>
</dbReference>
<evidence type="ECO:0000313" key="18">
    <source>
        <dbReference type="Proteomes" id="UP001457282"/>
    </source>
</evidence>
<dbReference type="GO" id="GO:0046274">
    <property type="term" value="P:lignin catabolic process"/>
    <property type="evidence" value="ECO:0007669"/>
    <property type="project" value="UniProtKB-KW"/>
</dbReference>
<comment type="subcellular location">
    <subcellularLocation>
        <location evidence="2 13">Secreted</location>
        <location evidence="2 13">Extracellular space</location>
        <location evidence="2 13">Apoplast</location>
    </subcellularLocation>
</comment>
<dbReference type="Pfam" id="PF07731">
    <property type="entry name" value="Cu-oxidase_2"/>
    <property type="match status" value="1"/>
</dbReference>
<feature type="domain" description="Plastocyanin-like" evidence="16">
    <location>
        <begin position="3"/>
        <end position="116"/>
    </location>
</feature>
<keyword evidence="18" id="KW-1185">Reference proteome</keyword>
<evidence type="ECO:0000259" key="14">
    <source>
        <dbReference type="Pfam" id="PF00394"/>
    </source>
</evidence>
<keyword evidence="12 13" id="KW-0439">Lignin degradation</keyword>
<dbReference type="PANTHER" id="PTHR11709">
    <property type="entry name" value="MULTI-COPPER OXIDASE"/>
    <property type="match status" value="1"/>
</dbReference>
<comment type="catalytic activity">
    <reaction evidence="1 13">
        <text>4 hydroquinone + O2 = 4 benzosemiquinone + 2 H2O</text>
        <dbReference type="Rhea" id="RHEA:11276"/>
        <dbReference type="ChEBI" id="CHEBI:15377"/>
        <dbReference type="ChEBI" id="CHEBI:15379"/>
        <dbReference type="ChEBI" id="CHEBI:17594"/>
        <dbReference type="ChEBI" id="CHEBI:17977"/>
        <dbReference type="EC" id="1.10.3.2"/>
    </reaction>
</comment>
<dbReference type="PANTHER" id="PTHR11709:SF443">
    <property type="entry name" value="LACCASE-15"/>
    <property type="match status" value="1"/>
</dbReference>
<keyword evidence="5 13" id="KW-0052">Apoplast</keyword>
<evidence type="ECO:0000256" key="5">
    <source>
        <dbReference type="ARBA" id="ARBA00022523"/>
    </source>
</evidence>
<feature type="domain" description="Plastocyanin-like" evidence="14">
    <location>
        <begin position="129"/>
        <end position="278"/>
    </location>
</feature>
<evidence type="ECO:0000256" key="6">
    <source>
        <dbReference type="ARBA" id="ARBA00022525"/>
    </source>
</evidence>
<dbReference type="NCBIfam" id="TIGR03389">
    <property type="entry name" value="laccase"/>
    <property type="match status" value="1"/>
</dbReference>
<evidence type="ECO:0000256" key="3">
    <source>
        <dbReference type="ARBA" id="ARBA00010609"/>
    </source>
</evidence>
<evidence type="ECO:0000256" key="1">
    <source>
        <dbReference type="ARBA" id="ARBA00000349"/>
    </source>
</evidence>
<dbReference type="InterPro" id="IPR011706">
    <property type="entry name" value="Cu-oxidase_C"/>
</dbReference>
<comment type="caution">
    <text evidence="17">The sequence shown here is derived from an EMBL/GenBank/DDBJ whole genome shotgun (WGS) entry which is preliminary data.</text>
</comment>
<dbReference type="SUPFAM" id="SSF49503">
    <property type="entry name" value="Cupredoxins"/>
    <property type="match status" value="3"/>
</dbReference>
<comment type="cofactor">
    <cofactor evidence="13">
        <name>Cu cation</name>
        <dbReference type="ChEBI" id="CHEBI:23378"/>
    </cofactor>
    <text evidence="13">Binds 4 Cu cations per monomer.</text>
</comment>
<dbReference type="Pfam" id="PF00394">
    <property type="entry name" value="Cu-oxidase"/>
    <property type="match status" value="1"/>
</dbReference>
<dbReference type="InterPro" id="IPR001117">
    <property type="entry name" value="Cu-oxidase_2nd"/>
</dbReference>
<evidence type="ECO:0000256" key="8">
    <source>
        <dbReference type="ARBA" id="ARBA00022737"/>
    </source>
</evidence>
<accession>A0AAW1Y1K3</accession>
<dbReference type="GO" id="GO:0048046">
    <property type="term" value="C:apoplast"/>
    <property type="evidence" value="ECO:0007669"/>
    <property type="project" value="UniProtKB-SubCell"/>
</dbReference>